<dbReference type="PANTHER" id="PTHR28307">
    <property type="entry name" value="PROTEIN PAL1"/>
    <property type="match status" value="1"/>
</dbReference>
<protein>
    <submittedName>
        <fullName evidence="2">Uncharacterized protein</fullName>
    </submittedName>
</protein>
<dbReference type="GeneID" id="92046912"/>
<evidence type="ECO:0000256" key="1">
    <source>
        <dbReference type="SAM" id="MobiDB-lite"/>
    </source>
</evidence>
<comment type="caution">
    <text evidence="2">The sequence shown here is derived from an EMBL/GenBank/DDBJ whole genome shotgun (WGS) entry which is preliminary data.</text>
</comment>
<feature type="compositionally biased region" description="Low complexity" evidence="1">
    <location>
        <begin position="201"/>
        <end position="212"/>
    </location>
</feature>
<feature type="region of interest" description="Disordered" evidence="1">
    <location>
        <begin position="163"/>
        <end position="222"/>
    </location>
</feature>
<dbReference type="RefSeq" id="XP_066665814.1">
    <property type="nucleotide sequence ID" value="XM_066813852.1"/>
</dbReference>
<evidence type="ECO:0000313" key="3">
    <source>
        <dbReference type="Proteomes" id="UP001433268"/>
    </source>
</evidence>
<feature type="compositionally biased region" description="Polar residues" evidence="1">
    <location>
        <begin position="189"/>
        <end position="200"/>
    </location>
</feature>
<dbReference type="InterPro" id="IPR013226">
    <property type="entry name" value="Pal1"/>
</dbReference>
<name>A0ABR1VUF1_9PEZI</name>
<feature type="region of interest" description="Disordered" evidence="1">
    <location>
        <begin position="300"/>
        <end position="322"/>
    </location>
</feature>
<proteinExistence type="predicted"/>
<dbReference type="Pfam" id="PF08316">
    <property type="entry name" value="Pal1"/>
    <property type="match status" value="1"/>
</dbReference>
<reference evidence="2 3" key="1">
    <citation type="submission" date="2023-01" db="EMBL/GenBank/DDBJ databases">
        <title>Analysis of 21 Apiospora genomes using comparative genomics revels a genus with tremendous synthesis potential of carbohydrate active enzymes and secondary metabolites.</title>
        <authorList>
            <person name="Sorensen T."/>
        </authorList>
    </citation>
    <scope>NUCLEOTIDE SEQUENCE [LARGE SCALE GENOMIC DNA]</scope>
    <source>
        <strain evidence="2 3">CBS 114990</strain>
    </source>
</reference>
<gene>
    <name evidence="2" type="ORF">PG997_009537</name>
</gene>
<evidence type="ECO:0000313" key="2">
    <source>
        <dbReference type="EMBL" id="KAK8074874.1"/>
    </source>
</evidence>
<feature type="compositionally biased region" description="Polar residues" evidence="1">
    <location>
        <begin position="164"/>
        <end position="179"/>
    </location>
</feature>
<dbReference type="EMBL" id="JAQQWN010000007">
    <property type="protein sequence ID" value="KAK8074874.1"/>
    <property type="molecule type" value="Genomic_DNA"/>
</dbReference>
<keyword evidence="3" id="KW-1185">Reference proteome</keyword>
<feature type="region of interest" description="Disordered" evidence="1">
    <location>
        <begin position="1"/>
        <end position="67"/>
    </location>
</feature>
<organism evidence="2 3">
    <name type="scientific">Apiospora hydei</name>
    <dbReference type="NCBI Taxonomy" id="1337664"/>
    <lineage>
        <taxon>Eukaryota</taxon>
        <taxon>Fungi</taxon>
        <taxon>Dikarya</taxon>
        <taxon>Ascomycota</taxon>
        <taxon>Pezizomycotina</taxon>
        <taxon>Sordariomycetes</taxon>
        <taxon>Xylariomycetidae</taxon>
        <taxon>Amphisphaeriales</taxon>
        <taxon>Apiosporaceae</taxon>
        <taxon>Apiospora</taxon>
    </lineage>
</organism>
<sequence length="322" mass="36458">MVSHERKASGNGGQGSYQNIADDDAVGDNGRSTPDPKAQESKKPGVFRRLSRSLRKTFTSDIDEKNDPEILRMKDRERRWKAQAEKELNGPFTEPDINYFEGPGRPFVKTVFPRHHSSLKTLKQAQFDNVTDNVTDNDTHDDTLNDTYNDTQRLAEEELRRINRQATGERNPRHQQAQLQEPKPRRQAAQPQESKPIRTQSLSSLGRSASLSQRFPGDMSHRPLEQIKKENKAAQRGPHLRKTTLPRADPIDTLDNILGHSYHHEGPFDATLASRNLNKKYAPIEAVKSTNMEALKATPNELVQDSLTKHVPLQGTANIPRE</sequence>
<accession>A0ABR1VUF1</accession>
<dbReference type="PANTHER" id="PTHR28307:SF1">
    <property type="entry name" value="PAL1 CELL MORPHOLOGY PROTEIN"/>
    <property type="match status" value="1"/>
</dbReference>
<feature type="compositionally biased region" description="Basic residues" evidence="1">
    <location>
        <begin position="45"/>
        <end position="55"/>
    </location>
</feature>
<dbReference type="Proteomes" id="UP001433268">
    <property type="component" value="Unassembled WGS sequence"/>
</dbReference>